<evidence type="ECO:0000256" key="1">
    <source>
        <dbReference type="RuleBase" id="RU004349"/>
    </source>
</evidence>
<comment type="similarity">
    <text evidence="1">Belongs to the SecY/SEC61-alpha family.</text>
</comment>
<dbReference type="EMBL" id="CP014586">
    <property type="protein sequence ID" value="ANZ76529.1"/>
    <property type="molecule type" value="Genomic_DNA"/>
</dbReference>
<feature type="transmembrane region" description="Helical" evidence="2">
    <location>
        <begin position="275"/>
        <end position="293"/>
    </location>
</feature>
<feature type="transmembrane region" description="Helical" evidence="2">
    <location>
        <begin position="61"/>
        <end position="81"/>
    </location>
</feature>
<dbReference type="OrthoDB" id="420669at2759"/>
<dbReference type="Proteomes" id="UP000094565">
    <property type="component" value="Chromosome 3"/>
</dbReference>
<keyword evidence="2" id="KW-1133">Transmembrane helix</keyword>
<dbReference type="Pfam" id="PF00344">
    <property type="entry name" value="SecY"/>
    <property type="match status" value="1"/>
</dbReference>
<gene>
    <name evidence="3" type="ORF">ATY40_BA7504198</name>
</gene>
<sequence>MAGKPKFFGRPSNAEITSPPNLTAIIENMAGLRFLDIARPFVSWIPEVELPYENWGFDEKLIYSFFTAAIYLVLSLPIYGVKSADVVDPVPHLRAALGSEKGTLLELGLLPVVTSAFILQLLAGWKVFKVNFDLVSDRILFQTLQKITSVVISIVYAVLLTFCDYFTPGVSTDNVLWAQFLIILQIVVVNFLVTLLVEVIDKDYGFSSGALLLLAVYSATNFVFGTIGLSTVNTARSNESIGALIQLFRNLSSKPVGVAIYDSFFRVNLPNLTQFYLGIAIIFVCLFLNNARYEVPIKPNKVRAMASAYPIKLLFNGSLPLLYTWTILYNLNLIGFFVFELTNFTLLGSFKVDPFGNNYYEITSGLLYLLTPNFNAEAGLLSNVAKPFVFIAFYVGVSTFFAKSWSSINGSSGKDIAKFFKAQGISLLGKRDASVSKEFNTLVPVASASGAVLLSLPVAVAELLGGSGIPTSIGIGLLSGLAILETVLQEWQQSGGASQFSQYFQTS</sequence>
<dbReference type="SUPFAM" id="SSF103491">
    <property type="entry name" value="Preprotein translocase SecY subunit"/>
    <property type="match status" value="1"/>
</dbReference>
<organism evidence="3 4">
    <name type="scientific">Komagataella pastoris</name>
    <name type="common">Yeast</name>
    <name type="synonym">Pichia pastoris</name>
    <dbReference type="NCBI Taxonomy" id="4922"/>
    <lineage>
        <taxon>Eukaryota</taxon>
        <taxon>Fungi</taxon>
        <taxon>Dikarya</taxon>
        <taxon>Ascomycota</taxon>
        <taxon>Saccharomycotina</taxon>
        <taxon>Pichiomycetes</taxon>
        <taxon>Pichiales</taxon>
        <taxon>Pichiaceae</taxon>
        <taxon>Komagataella</taxon>
    </lineage>
</organism>
<feature type="transmembrane region" description="Helical" evidence="2">
    <location>
        <begin position="176"/>
        <end position="197"/>
    </location>
</feature>
<keyword evidence="2" id="KW-0472">Membrane</keyword>
<dbReference type="PIRSF" id="PIRSF004557">
    <property type="entry name" value="SecY"/>
    <property type="match status" value="1"/>
</dbReference>
<dbReference type="GO" id="GO:0016020">
    <property type="term" value="C:membrane"/>
    <property type="evidence" value="ECO:0007669"/>
    <property type="project" value="InterPro"/>
</dbReference>
<dbReference type="PRINTS" id="PR00303">
    <property type="entry name" value="SECYTRNLCASE"/>
</dbReference>
<feature type="transmembrane region" description="Helical" evidence="2">
    <location>
        <begin position="209"/>
        <end position="229"/>
    </location>
</feature>
<evidence type="ECO:0000313" key="3">
    <source>
        <dbReference type="EMBL" id="ANZ76529.1"/>
    </source>
</evidence>
<protein>
    <submittedName>
        <fullName evidence="3">BA75_04198T0</fullName>
    </submittedName>
</protein>
<dbReference type="InterPro" id="IPR023201">
    <property type="entry name" value="SecY_dom_sf"/>
</dbReference>
<dbReference type="Gene3D" id="1.10.3370.10">
    <property type="entry name" value="SecY subunit domain"/>
    <property type="match status" value="1"/>
</dbReference>
<accession>A0A1B2JEN1</accession>
<dbReference type="GO" id="GO:0015031">
    <property type="term" value="P:protein transport"/>
    <property type="evidence" value="ECO:0007669"/>
    <property type="project" value="InterPro"/>
</dbReference>
<keyword evidence="2" id="KW-0812">Transmembrane</keyword>
<feature type="transmembrane region" description="Helical" evidence="2">
    <location>
        <begin position="149"/>
        <end position="170"/>
    </location>
</feature>
<proteinExistence type="inferred from homology"/>
<dbReference type="AlphaFoldDB" id="A0A1B2JEN1"/>
<evidence type="ECO:0000256" key="2">
    <source>
        <dbReference type="SAM" id="Phobius"/>
    </source>
</evidence>
<dbReference type="PANTHER" id="PTHR10906">
    <property type="entry name" value="SECY/SEC61-ALPHA FAMILY MEMBER"/>
    <property type="match status" value="1"/>
</dbReference>
<name>A0A1B2JEN1_PICPA</name>
<keyword evidence="4" id="KW-1185">Reference proteome</keyword>
<feature type="transmembrane region" description="Helical" evidence="2">
    <location>
        <begin position="313"/>
        <end position="339"/>
    </location>
</feature>
<dbReference type="InterPro" id="IPR002208">
    <property type="entry name" value="SecY/SEC61-alpha"/>
</dbReference>
<reference evidence="3 4" key="1">
    <citation type="submission" date="2016-02" db="EMBL/GenBank/DDBJ databases">
        <title>Comparative genomic and transcriptomic foundation for Pichia pastoris.</title>
        <authorList>
            <person name="Love K.R."/>
            <person name="Shah K.A."/>
            <person name="Whittaker C.A."/>
            <person name="Wu J."/>
            <person name="Bartlett M.C."/>
            <person name="Ma D."/>
            <person name="Leeson R.L."/>
            <person name="Priest M."/>
            <person name="Young S.K."/>
            <person name="Love J.C."/>
        </authorList>
    </citation>
    <scope>NUCLEOTIDE SEQUENCE [LARGE SCALE GENOMIC DNA]</scope>
    <source>
        <strain evidence="3 4">ATCC 28485</strain>
    </source>
</reference>
<evidence type="ECO:0000313" key="4">
    <source>
        <dbReference type="Proteomes" id="UP000094565"/>
    </source>
</evidence>
<feature type="transmembrane region" description="Helical" evidence="2">
    <location>
        <begin position="107"/>
        <end position="128"/>
    </location>
</feature>